<name>A0A0E9PCI4_ANGAN</name>
<dbReference type="EMBL" id="GBXM01107014">
    <property type="protein sequence ID" value="JAH01563.1"/>
    <property type="molecule type" value="Transcribed_RNA"/>
</dbReference>
<accession>A0A0E9PCI4</accession>
<reference evidence="1" key="1">
    <citation type="submission" date="2014-11" db="EMBL/GenBank/DDBJ databases">
        <authorList>
            <person name="Amaro Gonzalez C."/>
        </authorList>
    </citation>
    <scope>NUCLEOTIDE SEQUENCE</scope>
</reference>
<evidence type="ECO:0000313" key="1">
    <source>
        <dbReference type="EMBL" id="JAH01563.1"/>
    </source>
</evidence>
<dbReference type="AlphaFoldDB" id="A0A0E9PCI4"/>
<reference evidence="1" key="2">
    <citation type="journal article" date="2015" name="Fish Shellfish Immunol.">
        <title>Early steps in the European eel (Anguilla anguilla)-Vibrio vulnificus interaction in the gills: Role of the RtxA13 toxin.</title>
        <authorList>
            <person name="Callol A."/>
            <person name="Pajuelo D."/>
            <person name="Ebbesson L."/>
            <person name="Teles M."/>
            <person name="MacKenzie S."/>
            <person name="Amaro C."/>
        </authorList>
    </citation>
    <scope>NUCLEOTIDE SEQUENCE</scope>
</reference>
<sequence length="21" mass="2551">MIERILFSTHKYTRALLNTRS</sequence>
<organism evidence="1">
    <name type="scientific">Anguilla anguilla</name>
    <name type="common">European freshwater eel</name>
    <name type="synonym">Muraena anguilla</name>
    <dbReference type="NCBI Taxonomy" id="7936"/>
    <lineage>
        <taxon>Eukaryota</taxon>
        <taxon>Metazoa</taxon>
        <taxon>Chordata</taxon>
        <taxon>Craniata</taxon>
        <taxon>Vertebrata</taxon>
        <taxon>Euteleostomi</taxon>
        <taxon>Actinopterygii</taxon>
        <taxon>Neopterygii</taxon>
        <taxon>Teleostei</taxon>
        <taxon>Anguilliformes</taxon>
        <taxon>Anguillidae</taxon>
        <taxon>Anguilla</taxon>
    </lineage>
</organism>
<proteinExistence type="predicted"/>
<protein>
    <submittedName>
        <fullName evidence="1">Uncharacterized protein</fullName>
    </submittedName>
</protein>